<dbReference type="EMBL" id="ML210365">
    <property type="protein sequence ID" value="TFK19009.1"/>
    <property type="molecule type" value="Genomic_DNA"/>
</dbReference>
<name>A0A5C3KFT5_COPMA</name>
<keyword evidence="2" id="KW-1185">Reference proteome</keyword>
<evidence type="ECO:0000313" key="1">
    <source>
        <dbReference type="EMBL" id="TFK19009.1"/>
    </source>
</evidence>
<dbReference type="STRING" id="230819.A0A5C3KFT5"/>
<sequence>METVNLERGEDKIGVESALRNFKQDGTRYKYIIFSAHRPPTSQDGKQVGDIFHDLAASYTYVKTSEGWGNPVQGEPDEDVPVYHPQLKNRVLWEGDWKPTGNFTYRAYKKEKKEKARAYTQVPVPANGWVLPLIERWQSGRSAHMPMQLRLGLSILQALSQKEGATLIGPNQPEVSRCIEFYPVERTGPKPDFRQMLSDLVDNKNEEIFFDSITNRKMISADMVNFITHRDYFSYNEPISDDRALTSLLYASDIWPTAKDGIKACGYQYPFKDGEQTEVTQANSTWTLPGTVIHPRMDGYGDRSFIIHYSGIRIWLFWPATSKNLTKAPQVTECTPRSGALTTILIEQMEGLEVMVVGEEGQEVSFCLKANVIYACLSLTESSHIGFFVRHIPFLKEAEGILDWAVDWVRKLDKGAVLPDKIKGEAVKIQGAINAWEALARKGGGGREIDQFLGRCEEFKQKMDTFFDIHSV</sequence>
<gene>
    <name evidence="1" type="ORF">FA15DRAFT_674831</name>
</gene>
<protein>
    <submittedName>
        <fullName evidence="1">Uncharacterized protein</fullName>
    </submittedName>
</protein>
<accession>A0A5C3KFT5</accession>
<dbReference type="AlphaFoldDB" id="A0A5C3KFT5"/>
<organism evidence="1 2">
    <name type="scientific">Coprinopsis marcescibilis</name>
    <name type="common">Agaric fungus</name>
    <name type="synonym">Psathyrella marcescibilis</name>
    <dbReference type="NCBI Taxonomy" id="230819"/>
    <lineage>
        <taxon>Eukaryota</taxon>
        <taxon>Fungi</taxon>
        <taxon>Dikarya</taxon>
        <taxon>Basidiomycota</taxon>
        <taxon>Agaricomycotina</taxon>
        <taxon>Agaricomycetes</taxon>
        <taxon>Agaricomycetidae</taxon>
        <taxon>Agaricales</taxon>
        <taxon>Agaricineae</taxon>
        <taxon>Psathyrellaceae</taxon>
        <taxon>Coprinopsis</taxon>
    </lineage>
</organism>
<evidence type="ECO:0000313" key="2">
    <source>
        <dbReference type="Proteomes" id="UP000307440"/>
    </source>
</evidence>
<proteinExistence type="predicted"/>
<dbReference type="Proteomes" id="UP000307440">
    <property type="component" value="Unassembled WGS sequence"/>
</dbReference>
<reference evidence="1 2" key="1">
    <citation type="journal article" date="2019" name="Nat. Ecol. Evol.">
        <title>Megaphylogeny resolves global patterns of mushroom evolution.</title>
        <authorList>
            <person name="Varga T."/>
            <person name="Krizsan K."/>
            <person name="Foldi C."/>
            <person name="Dima B."/>
            <person name="Sanchez-Garcia M."/>
            <person name="Sanchez-Ramirez S."/>
            <person name="Szollosi G.J."/>
            <person name="Szarkandi J.G."/>
            <person name="Papp V."/>
            <person name="Albert L."/>
            <person name="Andreopoulos W."/>
            <person name="Angelini C."/>
            <person name="Antonin V."/>
            <person name="Barry K.W."/>
            <person name="Bougher N.L."/>
            <person name="Buchanan P."/>
            <person name="Buyck B."/>
            <person name="Bense V."/>
            <person name="Catcheside P."/>
            <person name="Chovatia M."/>
            <person name="Cooper J."/>
            <person name="Damon W."/>
            <person name="Desjardin D."/>
            <person name="Finy P."/>
            <person name="Geml J."/>
            <person name="Haridas S."/>
            <person name="Hughes K."/>
            <person name="Justo A."/>
            <person name="Karasinski D."/>
            <person name="Kautmanova I."/>
            <person name="Kiss B."/>
            <person name="Kocsube S."/>
            <person name="Kotiranta H."/>
            <person name="LaButti K.M."/>
            <person name="Lechner B.E."/>
            <person name="Liimatainen K."/>
            <person name="Lipzen A."/>
            <person name="Lukacs Z."/>
            <person name="Mihaltcheva S."/>
            <person name="Morgado L.N."/>
            <person name="Niskanen T."/>
            <person name="Noordeloos M.E."/>
            <person name="Ohm R.A."/>
            <person name="Ortiz-Santana B."/>
            <person name="Ovrebo C."/>
            <person name="Racz N."/>
            <person name="Riley R."/>
            <person name="Savchenko A."/>
            <person name="Shiryaev A."/>
            <person name="Soop K."/>
            <person name="Spirin V."/>
            <person name="Szebenyi C."/>
            <person name="Tomsovsky M."/>
            <person name="Tulloss R.E."/>
            <person name="Uehling J."/>
            <person name="Grigoriev I.V."/>
            <person name="Vagvolgyi C."/>
            <person name="Papp T."/>
            <person name="Martin F.M."/>
            <person name="Miettinen O."/>
            <person name="Hibbett D.S."/>
            <person name="Nagy L.G."/>
        </authorList>
    </citation>
    <scope>NUCLEOTIDE SEQUENCE [LARGE SCALE GENOMIC DNA]</scope>
    <source>
        <strain evidence="1 2">CBS 121175</strain>
    </source>
</reference>
<dbReference type="OrthoDB" id="3065857at2759"/>